<evidence type="ECO:0000256" key="8">
    <source>
        <dbReference type="ARBA" id="ARBA00023180"/>
    </source>
</evidence>
<comment type="caution">
    <text evidence="11">The sequence shown here is derived from an EMBL/GenBank/DDBJ whole genome shotgun (WGS) entry which is preliminary data.</text>
</comment>
<organism evidence="11 12">
    <name type="scientific">Blepharisma stoltei</name>
    <dbReference type="NCBI Taxonomy" id="1481888"/>
    <lineage>
        <taxon>Eukaryota</taxon>
        <taxon>Sar</taxon>
        <taxon>Alveolata</taxon>
        <taxon>Ciliophora</taxon>
        <taxon>Postciliodesmatophora</taxon>
        <taxon>Heterotrichea</taxon>
        <taxon>Heterotrichida</taxon>
        <taxon>Blepharismidae</taxon>
        <taxon>Blepharisma</taxon>
    </lineage>
</organism>
<dbReference type="Gene3D" id="2.10.220.10">
    <property type="entry name" value="Hormone Receptor, Insulin-like Growth Factor Receptor 1, Chain A, domain 2"/>
    <property type="match status" value="1"/>
</dbReference>
<evidence type="ECO:0000259" key="10">
    <source>
        <dbReference type="Pfam" id="PF11721"/>
    </source>
</evidence>
<keyword evidence="5" id="KW-0256">Endoplasmic reticulum</keyword>
<dbReference type="InterPro" id="IPR039155">
    <property type="entry name" value="MLEC"/>
</dbReference>
<gene>
    <name evidence="11" type="ORF">BSTOLATCC_MIC6505</name>
</gene>
<evidence type="ECO:0000256" key="7">
    <source>
        <dbReference type="ARBA" id="ARBA00023136"/>
    </source>
</evidence>
<evidence type="ECO:0000256" key="1">
    <source>
        <dbReference type="ARBA" id="ARBA00004115"/>
    </source>
</evidence>
<evidence type="ECO:0000256" key="5">
    <source>
        <dbReference type="ARBA" id="ARBA00022824"/>
    </source>
</evidence>
<comment type="subcellular location">
    <subcellularLocation>
        <location evidence="1">Endoplasmic reticulum membrane</location>
        <topology evidence="1">Single-pass type I membrane protein</topology>
    </subcellularLocation>
</comment>
<dbReference type="Pfam" id="PF11721">
    <property type="entry name" value="Malectin"/>
    <property type="match status" value="1"/>
</dbReference>
<keyword evidence="4" id="KW-0732">Signal</keyword>
<evidence type="ECO:0000313" key="12">
    <source>
        <dbReference type="Proteomes" id="UP001162131"/>
    </source>
</evidence>
<dbReference type="PANTHER" id="PTHR13460">
    <property type="match status" value="1"/>
</dbReference>
<evidence type="ECO:0000256" key="9">
    <source>
        <dbReference type="ARBA" id="ARBA00023277"/>
    </source>
</evidence>
<dbReference type="PANTHER" id="PTHR13460:SF0">
    <property type="entry name" value="MALECTIN"/>
    <property type="match status" value="1"/>
</dbReference>
<evidence type="ECO:0000256" key="4">
    <source>
        <dbReference type="ARBA" id="ARBA00022729"/>
    </source>
</evidence>
<dbReference type="GO" id="GO:0030246">
    <property type="term" value="F:carbohydrate binding"/>
    <property type="evidence" value="ECO:0007669"/>
    <property type="project" value="InterPro"/>
</dbReference>
<keyword evidence="8" id="KW-0325">Glycoprotein</keyword>
<keyword evidence="6" id="KW-1133">Transmembrane helix</keyword>
<feature type="domain" description="Malectin" evidence="10">
    <location>
        <begin position="27"/>
        <end position="184"/>
    </location>
</feature>
<comment type="similarity">
    <text evidence="2">Belongs to the malectin family.</text>
</comment>
<dbReference type="Gene3D" id="2.60.120.430">
    <property type="entry name" value="Galactose-binding lectin"/>
    <property type="match status" value="1"/>
</dbReference>
<protein>
    <recommendedName>
        <fullName evidence="10">Malectin domain-containing protein</fullName>
    </recommendedName>
</protein>
<evidence type="ECO:0000256" key="3">
    <source>
        <dbReference type="ARBA" id="ARBA00022692"/>
    </source>
</evidence>
<dbReference type="SMART" id="SM00261">
    <property type="entry name" value="FU"/>
    <property type="match status" value="2"/>
</dbReference>
<keyword evidence="9" id="KW-0119">Carbohydrate metabolism</keyword>
<keyword evidence="7" id="KW-0472">Membrane</keyword>
<dbReference type="AlphaFoldDB" id="A0AAU9IKR4"/>
<dbReference type="CDD" id="cd00064">
    <property type="entry name" value="FU"/>
    <property type="match status" value="1"/>
</dbReference>
<evidence type="ECO:0000256" key="2">
    <source>
        <dbReference type="ARBA" id="ARBA00009141"/>
    </source>
</evidence>
<reference evidence="11" key="1">
    <citation type="submission" date="2021-09" db="EMBL/GenBank/DDBJ databases">
        <authorList>
            <consortium name="AG Swart"/>
            <person name="Singh M."/>
            <person name="Singh A."/>
            <person name="Seah K."/>
            <person name="Emmerich C."/>
        </authorList>
    </citation>
    <scope>NUCLEOTIDE SEQUENCE</scope>
    <source>
        <strain evidence="11">ATCC30299</strain>
    </source>
</reference>
<dbReference type="InterPro" id="IPR006212">
    <property type="entry name" value="Furin_repeat"/>
</dbReference>
<keyword evidence="3" id="KW-0812">Transmembrane</keyword>
<dbReference type="SUPFAM" id="SSF57184">
    <property type="entry name" value="Growth factor receptor domain"/>
    <property type="match status" value="1"/>
</dbReference>
<dbReference type="InterPro" id="IPR021720">
    <property type="entry name" value="Malectin_dom"/>
</dbReference>
<dbReference type="GO" id="GO:0005789">
    <property type="term" value="C:endoplasmic reticulum membrane"/>
    <property type="evidence" value="ECO:0007669"/>
    <property type="project" value="UniProtKB-SubCell"/>
</dbReference>
<keyword evidence="12" id="KW-1185">Reference proteome</keyword>
<proteinExistence type="inferred from homology"/>
<dbReference type="InterPro" id="IPR009030">
    <property type="entry name" value="Growth_fac_rcpt_cys_sf"/>
</dbReference>
<sequence length="441" mass="47742">MKVRQLYFALISLNLLAIYSLDASTIVLAINAGGSAYSSSFGFSYSSDIYYTSTSKASNKGGNIAHTVNEFIYQTERWDSVTWGYDLPVSTDGTYVLILQFAEVNFSNTNKRIFTVKIGDYVVANNLDLVATVGYRTAYDIFITFTLSSNSVSISGNTVSGAYSAGKLLVRFYLVAENPKLSGIILVSGDCSVADYCNMCYQARCLVCNAATLTCTTCITNASTISGVCQCNLGTYWDVSSRKCIICDKLCSSCSDKFSCTTCLGTNVLVSNVCLRACPYGFGTSCASVSSAVIDQNFANYFYGIYGLFQTGTSSSSYYFFNTPEILDPIPAKNRGLYFSGGSYIQTTSTVYISLNFSIGIWVWILSGSGDILTNSYGYKIALSSSGAMTIILESNTESVITVTTPALNPSNSAWVYISFIISFSSSTSSASIYNNQWLHI</sequence>
<dbReference type="Proteomes" id="UP001162131">
    <property type="component" value="Unassembled WGS sequence"/>
</dbReference>
<accession>A0AAU9IKR4</accession>
<evidence type="ECO:0000313" key="11">
    <source>
        <dbReference type="EMBL" id="CAG9312399.1"/>
    </source>
</evidence>
<evidence type="ECO:0000256" key="6">
    <source>
        <dbReference type="ARBA" id="ARBA00022989"/>
    </source>
</evidence>
<dbReference type="EMBL" id="CAJZBQ010000006">
    <property type="protein sequence ID" value="CAG9312399.1"/>
    <property type="molecule type" value="Genomic_DNA"/>
</dbReference>
<name>A0AAU9IKR4_9CILI</name>